<feature type="compositionally biased region" description="Basic and acidic residues" evidence="1">
    <location>
        <begin position="19"/>
        <end position="50"/>
    </location>
</feature>
<comment type="caution">
    <text evidence="2">The sequence shown here is derived from an EMBL/GenBank/DDBJ whole genome shotgun (WGS) entry which is preliminary data.</text>
</comment>
<keyword evidence="3" id="KW-1185">Reference proteome</keyword>
<evidence type="ECO:0000313" key="2">
    <source>
        <dbReference type="EMBL" id="CAL0333473.1"/>
    </source>
</evidence>
<organism evidence="2 3">
    <name type="scientific">Lupinus luteus</name>
    <name type="common">European yellow lupine</name>
    <dbReference type="NCBI Taxonomy" id="3873"/>
    <lineage>
        <taxon>Eukaryota</taxon>
        <taxon>Viridiplantae</taxon>
        <taxon>Streptophyta</taxon>
        <taxon>Embryophyta</taxon>
        <taxon>Tracheophyta</taxon>
        <taxon>Spermatophyta</taxon>
        <taxon>Magnoliopsida</taxon>
        <taxon>eudicotyledons</taxon>
        <taxon>Gunneridae</taxon>
        <taxon>Pentapetalae</taxon>
        <taxon>rosids</taxon>
        <taxon>fabids</taxon>
        <taxon>Fabales</taxon>
        <taxon>Fabaceae</taxon>
        <taxon>Papilionoideae</taxon>
        <taxon>50 kb inversion clade</taxon>
        <taxon>genistoids sensu lato</taxon>
        <taxon>core genistoids</taxon>
        <taxon>Genisteae</taxon>
        <taxon>Lupinus</taxon>
    </lineage>
</organism>
<protein>
    <submittedName>
        <fullName evidence="2">Uncharacterized protein</fullName>
    </submittedName>
</protein>
<gene>
    <name evidence="2" type="ORF">LLUT_LOCUS34533</name>
</gene>
<feature type="region of interest" description="Disordered" evidence="1">
    <location>
        <begin position="1"/>
        <end position="98"/>
    </location>
</feature>
<proteinExistence type="predicted"/>
<accession>A0AAV1YHQ8</accession>
<name>A0AAV1YHQ8_LUPLU</name>
<sequence>MPQLGIKGNFRGQDSFLVYDDKQHEPSDQGEDPRDVAHNKVDEPMKDHNHFNKNKGNSTASRQNEKLYTGNGILNTKIKKAEKKKRKKSSKASSDPMDGELVIMTSKLIISKTVQEWMLKRAIVRGW</sequence>
<evidence type="ECO:0000313" key="3">
    <source>
        <dbReference type="Proteomes" id="UP001497480"/>
    </source>
</evidence>
<dbReference type="EMBL" id="CAXHTB010000025">
    <property type="protein sequence ID" value="CAL0333473.1"/>
    <property type="molecule type" value="Genomic_DNA"/>
</dbReference>
<dbReference type="AlphaFoldDB" id="A0AAV1YHQ8"/>
<evidence type="ECO:0000256" key="1">
    <source>
        <dbReference type="SAM" id="MobiDB-lite"/>
    </source>
</evidence>
<dbReference type="Proteomes" id="UP001497480">
    <property type="component" value="Unassembled WGS sequence"/>
</dbReference>
<feature type="compositionally biased region" description="Basic residues" evidence="1">
    <location>
        <begin position="77"/>
        <end position="90"/>
    </location>
</feature>
<reference evidence="2 3" key="1">
    <citation type="submission" date="2024-03" db="EMBL/GenBank/DDBJ databases">
        <authorList>
            <person name="Martinez-Hernandez J."/>
        </authorList>
    </citation>
    <scope>NUCLEOTIDE SEQUENCE [LARGE SCALE GENOMIC DNA]</scope>
</reference>